<feature type="transmembrane region" description="Helical" evidence="5">
    <location>
        <begin position="220"/>
        <end position="236"/>
    </location>
</feature>
<proteinExistence type="predicted"/>
<comment type="caution">
    <text evidence="7">The sequence shown here is derived from an EMBL/GenBank/DDBJ whole genome shotgun (WGS) entry which is preliminary data.</text>
</comment>
<dbReference type="Gene3D" id="1.20.1720.10">
    <property type="entry name" value="Multidrug resistance protein D"/>
    <property type="match status" value="1"/>
</dbReference>
<sequence>MVSMTSTQVPVTPARVAAGPALTSAGLVTVLLGAALPLIDFFIVNIALPAIGSDLRTSSATLELVVAAYGIAYAVLLVVGGRLGDAFGRRKLFLIGLASFTVTSLLCGIAPTALTLVLARAAQGAAAALMLPQVLSIIQATTTGERRSKALGLYGATAGLSMVLGQFLGGALVAADLWGTSWRPIFLVNVPVGIAGLLVARRLVPESRSSNPLGIDRPGTVLLTIALVSLLLPLAEGPALDWPLWTVALLVVFPFAAAGFVHVERRMERRGGVPLLPPSVMRMPTVRQGLMVGLPFFVGFSAFMFVFAVTLQDGLHLGPLDSGLVTAPLSLAFFAMCLVSSRLVTRFGQRVVAAGLSIQLLGLLVLIGTVLLEWPDLGVLDFAPGMLLCGLGQGLAMTTVFRIVLSKVPPEIAGVGSGMLTTSQQAAMALGVATLGTLFASVGAGPLGMKGAFVLVIGIQAVLTVGVITVARRLPDPRS</sequence>
<dbReference type="InterPro" id="IPR011701">
    <property type="entry name" value="MFS"/>
</dbReference>
<dbReference type="Proteomes" id="UP000014137">
    <property type="component" value="Unassembled WGS sequence"/>
</dbReference>
<reference evidence="7 8" key="1">
    <citation type="submission" date="2012-10" db="EMBL/GenBank/DDBJ databases">
        <title>Genome assembly of Amycolatopsis azurea DSM 43854.</title>
        <authorList>
            <person name="Khatri I."/>
            <person name="Kaur I."/>
            <person name="Subramanian S."/>
            <person name="Mayilraj S."/>
        </authorList>
    </citation>
    <scope>NUCLEOTIDE SEQUENCE [LARGE SCALE GENOMIC DNA]</scope>
    <source>
        <strain evidence="7 8">DSM 43854</strain>
    </source>
</reference>
<evidence type="ECO:0000256" key="2">
    <source>
        <dbReference type="ARBA" id="ARBA00022692"/>
    </source>
</evidence>
<dbReference type="PATRIC" id="fig|1238180.3.peg.5241"/>
<evidence type="ECO:0000256" key="5">
    <source>
        <dbReference type="SAM" id="Phobius"/>
    </source>
</evidence>
<feature type="transmembrane region" description="Helical" evidence="5">
    <location>
        <begin position="60"/>
        <end position="80"/>
    </location>
</feature>
<dbReference type="PROSITE" id="PS50850">
    <property type="entry name" value="MFS"/>
    <property type="match status" value="1"/>
</dbReference>
<dbReference type="Gene3D" id="1.20.1250.20">
    <property type="entry name" value="MFS general substrate transporter like domains"/>
    <property type="match status" value="1"/>
</dbReference>
<accession>M2QG65</accession>
<dbReference type="InterPro" id="IPR036259">
    <property type="entry name" value="MFS_trans_sf"/>
</dbReference>
<evidence type="ECO:0000256" key="3">
    <source>
        <dbReference type="ARBA" id="ARBA00022989"/>
    </source>
</evidence>
<dbReference type="InterPro" id="IPR020846">
    <property type="entry name" value="MFS_dom"/>
</dbReference>
<dbReference type="AlphaFoldDB" id="M2QG65"/>
<dbReference type="GO" id="GO:0005886">
    <property type="term" value="C:plasma membrane"/>
    <property type="evidence" value="ECO:0007669"/>
    <property type="project" value="UniProtKB-SubCell"/>
</dbReference>
<organism evidence="7 8">
    <name type="scientific">Amycolatopsis azurea DSM 43854</name>
    <dbReference type="NCBI Taxonomy" id="1238180"/>
    <lineage>
        <taxon>Bacteria</taxon>
        <taxon>Bacillati</taxon>
        <taxon>Actinomycetota</taxon>
        <taxon>Actinomycetes</taxon>
        <taxon>Pseudonocardiales</taxon>
        <taxon>Pseudonocardiaceae</taxon>
        <taxon>Amycolatopsis</taxon>
    </lineage>
</organism>
<dbReference type="Pfam" id="PF07690">
    <property type="entry name" value="MFS_1"/>
    <property type="match status" value="1"/>
</dbReference>
<feature type="transmembrane region" description="Helical" evidence="5">
    <location>
        <begin position="426"/>
        <end position="445"/>
    </location>
</feature>
<feature type="transmembrane region" description="Helical" evidence="5">
    <location>
        <begin position="242"/>
        <end position="261"/>
    </location>
</feature>
<feature type="transmembrane region" description="Helical" evidence="5">
    <location>
        <begin position="117"/>
        <end position="138"/>
    </location>
</feature>
<evidence type="ECO:0000256" key="4">
    <source>
        <dbReference type="ARBA" id="ARBA00023136"/>
    </source>
</evidence>
<keyword evidence="2 5" id="KW-0812">Transmembrane</keyword>
<dbReference type="PANTHER" id="PTHR42718:SF39">
    <property type="entry name" value="ACTINORHODIN TRANSPORTER-RELATED"/>
    <property type="match status" value="1"/>
</dbReference>
<evidence type="ECO:0000313" key="7">
    <source>
        <dbReference type="EMBL" id="EMD24977.1"/>
    </source>
</evidence>
<evidence type="ECO:0000313" key="8">
    <source>
        <dbReference type="Proteomes" id="UP000014137"/>
    </source>
</evidence>
<feature type="transmembrane region" description="Helical" evidence="5">
    <location>
        <begin position="290"/>
        <end position="311"/>
    </location>
</feature>
<dbReference type="CDD" id="cd17321">
    <property type="entry name" value="MFS_MMR_MDR_like"/>
    <property type="match status" value="1"/>
</dbReference>
<gene>
    <name evidence="7" type="ORF">C791_5326</name>
</gene>
<feature type="transmembrane region" description="Helical" evidence="5">
    <location>
        <begin position="92"/>
        <end position="111"/>
    </location>
</feature>
<dbReference type="GO" id="GO:0022857">
    <property type="term" value="F:transmembrane transporter activity"/>
    <property type="evidence" value="ECO:0007669"/>
    <property type="project" value="InterPro"/>
</dbReference>
<feature type="transmembrane region" description="Helical" evidence="5">
    <location>
        <begin position="384"/>
        <end position="405"/>
    </location>
</feature>
<feature type="transmembrane region" description="Helical" evidence="5">
    <location>
        <begin position="451"/>
        <end position="471"/>
    </location>
</feature>
<name>M2QG65_9PSEU</name>
<dbReference type="EMBL" id="ANMG01000051">
    <property type="protein sequence ID" value="EMD24977.1"/>
    <property type="molecule type" value="Genomic_DNA"/>
</dbReference>
<evidence type="ECO:0000256" key="1">
    <source>
        <dbReference type="ARBA" id="ARBA00004651"/>
    </source>
</evidence>
<feature type="transmembrane region" description="Helical" evidence="5">
    <location>
        <begin position="181"/>
        <end position="200"/>
    </location>
</feature>
<dbReference type="PANTHER" id="PTHR42718">
    <property type="entry name" value="MAJOR FACILITATOR SUPERFAMILY MULTIDRUG TRANSPORTER MFSC"/>
    <property type="match status" value="1"/>
</dbReference>
<feature type="transmembrane region" description="Helical" evidence="5">
    <location>
        <begin position="21"/>
        <end position="48"/>
    </location>
</feature>
<feature type="transmembrane region" description="Helical" evidence="5">
    <location>
        <begin position="351"/>
        <end position="372"/>
    </location>
</feature>
<keyword evidence="4 5" id="KW-0472">Membrane</keyword>
<comment type="subcellular location">
    <subcellularLocation>
        <location evidence="1">Cell membrane</location>
        <topology evidence="1">Multi-pass membrane protein</topology>
    </subcellularLocation>
</comment>
<evidence type="ECO:0000259" key="6">
    <source>
        <dbReference type="PROSITE" id="PS50850"/>
    </source>
</evidence>
<feature type="domain" description="Major facilitator superfamily (MFS) profile" evidence="6">
    <location>
        <begin position="26"/>
        <end position="475"/>
    </location>
</feature>
<dbReference type="SUPFAM" id="SSF103473">
    <property type="entry name" value="MFS general substrate transporter"/>
    <property type="match status" value="1"/>
</dbReference>
<protein>
    <submittedName>
        <fullName evidence="7">Putative transport protein</fullName>
    </submittedName>
</protein>
<feature type="transmembrane region" description="Helical" evidence="5">
    <location>
        <begin position="150"/>
        <end position="175"/>
    </location>
</feature>
<feature type="transmembrane region" description="Helical" evidence="5">
    <location>
        <begin position="323"/>
        <end position="344"/>
    </location>
</feature>
<keyword evidence="3 5" id="KW-1133">Transmembrane helix</keyword>